<accession>A0A5N5T4B7</accession>
<keyword evidence="3" id="KW-1185">Reference proteome</keyword>
<dbReference type="AlphaFoldDB" id="A0A5N5T4B7"/>
<evidence type="ECO:0000313" key="3">
    <source>
        <dbReference type="Proteomes" id="UP000326759"/>
    </source>
</evidence>
<feature type="signal peptide" evidence="1">
    <location>
        <begin position="1"/>
        <end position="33"/>
    </location>
</feature>
<organism evidence="2 3">
    <name type="scientific">Armadillidium nasatum</name>
    <dbReference type="NCBI Taxonomy" id="96803"/>
    <lineage>
        <taxon>Eukaryota</taxon>
        <taxon>Metazoa</taxon>
        <taxon>Ecdysozoa</taxon>
        <taxon>Arthropoda</taxon>
        <taxon>Crustacea</taxon>
        <taxon>Multicrustacea</taxon>
        <taxon>Malacostraca</taxon>
        <taxon>Eumalacostraca</taxon>
        <taxon>Peracarida</taxon>
        <taxon>Isopoda</taxon>
        <taxon>Oniscidea</taxon>
        <taxon>Crinocheta</taxon>
        <taxon>Armadillidiidae</taxon>
        <taxon>Armadillidium</taxon>
    </lineage>
</organism>
<proteinExistence type="predicted"/>
<dbReference type="Proteomes" id="UP000326759">
    <property type="component" value="Unassembled WGS sequence"/>
</dbReference>
<name>A0A5N5T4B7_9CRUS</name>
<dbReference type="EMBL" id="SEYY01010794">
    <property type="protein sequence ID" value="KAB7501393.1"/>
    <property type="molecule type" value="Genomic_DNA"/>
</dbReference>
<sequence length="267" mass="30929">MMKAFLSWRFATLLYKLLGISFIVIQNKEYAIAQSDCNASKGLIYCPTSGLCLTRDQFCSNMESCGVLTSNINCARTLIFPKYLSLSSSDNNFGDKLVNSTYDDIYLQGKKQIDTKHVLRNKRLLYLKYPNLIRKSYKLPMMYFKFSNKSNLIFQVNLKKFFKSQKILPNNNKTLLRTLDKRKDYSETSLQPKKVILPRVKSLDSKNSSALKNGSYLYKKNRRFKRQQKSSKNSTAAKTKNVDLSLILSDVPKDQEKNQTTFRPCEY</sequence>
<gene>
    <name evidence="2" type="ORF">Anas_06819</name>
</gene>
<comment type="caution">
    <text evidence="2">The sequence shown here is derived from an EMBL/GenBank/DDBJ whole genome shotgun (WGS) entry which is preliminary data.</text>
</comment>
<protein>
    <submittedName>
        <fullName evidence="2">Uncharacterized protein</fullName>
    </submittedName>
</protein>
<reference evidence="2 3" key="1">
    <citation type="journal article" date="2019" name="PLoS Biol.">
        <title>Sex chromosomes control vertical transmission of feminizing Wolbachia symbionts in an isopod.</title>
        <authorList>
            <person name="Becking T."/>
            <person name="Chebbi M.A."/>
            <person name="Giraud I."/>
            <person name="Moumen B."/>
            <person name="Laverre T."/>
            <person name="Caubet Y."/>
            <person name="Peccoud J."/>
            <person name="Gilbert C."/>
            <person name="Cordaux R."/>
        </authorList>
    </citation>
    <scope>NUCLEOTIDE SEQUENCE [LARGE SCALE GENOMIC DNA]</scope>
    <source>
        <strain evidence="2">ANa2</strain>
        <tissue evidence="2">Whole body excluding digestive tract and cuticle</tissue>
    </source>
</reference>
<keyword evidence="1" id="KW-0732">Signal</keyword>
<feature type="chain" id="PRO_5024275310" evidence="1">
    <location>
        <begin position="34"/>
        <end position="267"/>
    </location>
</feature>
<evidence type="ECO:0000256" key="1">
    <source>
        <dbReference type="SAM" id="SignalP"/>
    </source>
</evidence>
<evidence type="ECO:0000313" key="2">
    <source>
        <dbReference type="EMBL" id="KAB7501393.1"/>
    </source>
</evidence>